<gene>
    <name evidence="1" type="ORF">GMARGA_LOCUS25310</name>
</gene>
<proteinExistence type="predicted"/>
<evidence type="ECO:0000313" key="2">
    <source>
        <dbReference type="Proteomes" id="UP000789901"/>
    </source>
</evidence>
<dbReference type="Proteomes" id="UP000789901">
    <property type="component" value="Unassembled WGS sequence"/>
</dbReference>
<keyword evidence="2" id="KW-1185">Reference proteome</keyword>
<dbReference type="EMBL" id="CAJVQB010027864">
    <property type="protein sequence ID" value="CAG8811314.1"/>
    <property type="molecule type" value="Genomic_DNA"/>
</dbReference>
<accession>A0ABN7W327</accession>
<sequence length="73" mass="8638">QRYTIAVDIYSFGIIIMQKYLQEDHLIKVLTNQYIDADPYNRPIASYVCDELSRWYNIIYCGAEKDKDELAIL</sequence>
<comment type="caution">
    <text evidence="1">The sequence shown here is derived from an EMBL/GenBank/DDBJ whole genome shotgun (WGS) entry which is preliminary data.</text>
</comment>
<protein>
    <submittedName>
        <fullName evidence="1">20584_t:CDS:1</fullName>
    </submittedName>
</protein>
<feature type="non-terminal residue" evidence="1">
    <location>
        <position position="1"/>
    </location>
</feature>
<name>A0ABN7W327_GIGMA</name>
<reference evidence="1 2" key="1">
    <citation type="submission" date="2021-06" db="EMBL/GenBank/DDBJ databases">
        <authorList>
            <person name="Kallberg Y."/>
            <person name="Tangrot J."/>
            <person name="Rosling A."/>
        </authorList>
    </citation>
    <scope>NUCLEOTIDE SEQUENCE [LARGE SCALE GENOMIC DNA]</scope>
    <source>
        <strain evidence="1 2">120-4 pot B 10/14</strain>
    </source>
</reference>
<organism evidence="1 2">
    <name type="scientific">Gigaspora margarita</name>
    <dbReference type="NCBI Taxonomy" id="4874"/>
    <lineage>
        <taxon>Eukaryota</taxon>
        <taxon>Fungi</taxon>
        <taxon>Fungi incertae sedis</taxon>
        <taxon>Mucoromycota</taxon>
        <taxon>Glomeromycotina</taxon>
        <taxon>Glomeromycetes</taxon>
        <taxon>Diversisporales</taxon>
        <taxon>Gigasporaceae</taxon>
        <taxon>Gigaspora</taxon>
    </lineage>
</organism>
<evidence type="ECO:0000313" key="1">
    <source>
        <dbReference type="EMBL" id="CAG8811314.1"/>
    </source>
</evidence>